<dbReference type="Gene3D" id="1.20.144.10">
    <property type="entry name" value="Phosphatidic acid phosphatase type 2/haloperoxidase"/>
    <property type="match status" value="1"/>
</dbReference>
<dbReference type="InterPro" id="IPR036938">
    <property type="entry name" value="PAP2/HPO_sf"/>
</dbReference>
<dbReference type="InterPro" id="IPR000326">
    <property type="entry name" value="PAP2/HPO"/>
</dbReference>
<organism evidence="3">
    <name type="scientific">bioreactor metagenome</name>
    <dbReference type="NCBI Taxonomy" id="1076179"/>
    <lineage>
        <taxon>unclassified sequences</taxon>
        <taxon>metagenomes</taxon>
        <taxon>ecological metagenomes</taxon>
    </lineage>
</organism>
<keyword evidence="1" id="KW-0812">Transmembrane</keyword>
<dbReference type="EMBL" id="VSSQ01002609">
    <property type="protein sequence ID" value="MPM16423.1"/>
    <property type="molecule type" value="Genomic_DNA"/>
</dbReference>
<keyword evidence="1" id="KW-1133">Transmembrane helix</keyword>
<proteinExistence type="predicted"/>
<feature type="transmembrane region" description="Helical" evidence="1">
    <location>
        <begin position="57"/>
        <end position="75"/>
    </location>
</feature>
<sequence length="85" mass="9768">MYGFVSSHAANTFGLAMFMWLLFRKHYKGWFWILFVGFAGLISYSRVYLGAHYPADVAVGGLLGISLGSVLFYSFDRFRKKLELR</sequence>
<dbReference type="AlphaFoldDB" id="A0A644XQA6"/>
<name>A0A644XQA6_9ZZZZ</name>
<protein>
    <recommendedName>
        <fullName evidence="2">Phosphatidic acid phosphatase type 2/haloperoxidase domain-containing protein</fullName>
    </recommendedName>
</protein>
<dbReference type="PANTHER" id="PTHR14969:SF13">
    <property type="entry name" value="AT30094P"/>
    <property type="match status" value="1"/>
</dbReference>
<comment type="caution">
    <text evidence="3">The sequence shown here is derived from an EMBL/GenBank/DDBJ whole genome shotgun (WGS) entry which is preliminary data.</text>
</comment>
<dbReference type="SUPFAM" id="SSF48317">
    <property type="entry name" value="Acid phosphatase/Vanadium-dependent haloperoxidase"/>
    <property type="match status" value="1"/>
</dbReference>
<gene>
    <name evidence="3" type="ORF">SDC9_62802</name>
</gene>
<feature type="transmembrane region" description="Helical" evidence="1">
    <location>
        <begin position="6"/>
        <end position="23"/>
    </location>
</feature>
<keyword evidence="1" id="KW-0472">Membrane</keyword>
<reference evidence="3" key="1">
    <citation type="submission" date="2019-08" db="EMBL/GenBank/DDBJ databases">
        <authorList>
            <person name="Kucharzyk K."/>
            <person name="Murdoch R.W."/>
            <person name="Higgins S."/>
            <person name="Loffler F."/>
        </authorList>
    </citation>
    <scope>NUCLEOTIDE SEQUENCE</scope>
</reference>
<evidence type="ECO:0000256" key="1">
    <source>
        <dbReference type="SAM" id="Phobius"/>
    </source>
</evidence>
<dbReference type="PANTHER" id="PTHR14969">
    <property type="entry name" value="SPHINGOSINE-1-PHOSPHATE PHOSPHOHYDROLASE"/>
    <property type="match status" value="1"/>
</dbReference>
<evidence type="ECO:0000313" key="3">
    <source>
        <dbReference type="EMBL" id="MPM16423.1"/>
    </source>
</evidence>
<evidence type="ECO:0000259" key="2">
    <source>
        <dbReference type="Pfam" id="PF01569"/>
    </source>
</evidence>
<feature type="domain" description="Phosphatidic acid phosphatase type 2/haloperoxidase" evidence="2">
    <location>
        <begin position="2"/>
        <end position="78"/>
    </location>
</feature>
<feature type="transmembrane region" description="Helical" evidence="1">
    <location>
        <begin position="30"/>
        <end position="51"/>
    </location>
</feature>
<accession>A0A644XQA6</accession>
<dbReference type="Pfam" id="PF01569">
    <property type="entry name" value="PAP2"/>
    <property type="match status" value="1"/>
</dbReference>